<evidence type="ECO:0000313" key="1">
    <source>
        <dbReference type="EnsemblMetazoa" id="tetur28g02110.1"/>
    </source>
</evidence>
<dbReference type="EMBL" id="CAEY01000742">
    <property type="status" value="NOT_ANNOTATED_CDS"/>
    <property type="molecule type" value="Genomic_DNA"/>
</dbReference>
<dbReference type="EnsemblMetazoa" id="tetur28g02110.1">
    <property type="protein sequence ID" value="tetur28g02110.1"/>
    <property type="gene ID" value="tetur28g02110"/>
</dbReference>
<dbReference type="Proteomes" id="UP000015104">
    <property type="component" value="Unassembled WGS sequence"/>
</dbReference>
<evidence type="ECO:0000313" key="2">
    <source>
        <dbReference type="Proteomes" id="UP000015104"/>
    </source>
</evidence>
<accession>T1KZM3</accession>
<protein>
    <submittedName>
        <fullName evidence="1">Uncharacterized protein</fullName>
    </submittedName>
</protein>
<reference evidence="1" key="2">
    <citation type="submission" date="2015-06" db="UniProtKB">
        <authorList>
            <consortium name="EnsemblMetazoa"/>
        </authorList>
    </citation>
    <scope>IDENTIFICATION</scope>
</reference>
<organism evidence="1 2">
    <name type="scientific">Tetranychus urticae</name>
    <name type="common">Two-spotted spider mite</name>
    <dbReference type="NCBI Taxonomy" id="32264"/>
    <lineage>
        <taxon>Eukaryota</taxon>
        <taxon>Metazoa</taxon>
        <taxon>Ecdysozoa</taxon>
        <taxon>Arthropoda</taxon>
        <taxon>Chelicerata</taxon>
        <taxon>Arachnida</taxon>
        <taxon>Acari</taxon>
        <taxon>Acariformes</taxon>
        <taxon>Trombidiformes</taxon>
        <taxon>Prostigmata</taxon>
        <taxon>Eleutherengona</taxon>
        <taxon>Raphignathae</taxon>
        <taxon>Tetranychoidea</taxon>
        <taxon>Tetranychidae</taxon>
        <taxon>Tetranychus</taxon>
    </lineage>
</organism>
<dbReference type="HOGENOM" id="CLU_3176024_0_0_1"/>
<proteinExistence type="predicted"/>
<name>T1KZM3_TETUR</name>
<keyword evidence="2" id="KW-1185">Reference proteome</keyword>
<dbReference type="AlphaFoldDB" id="T1KZM3"/>
<reference evidence="2" key="1">
    <citation type="submission" date="2011-08" db="EMBL/GenBank/DDBJ databases">
        <authorList>
            <person name="Rombauts S."/>
        </authorList>
    </citation>
    <scope>NUCLEOTIDE SEQUENCE</scope>
    <source>
        <strain evidence="2">London</strain>
    </source>
</reference>
<sequence length="47" mass="5539">MLYFNQLHYYPQLNHPWCVCVHSNISFSLLNLPWIDSSVVKGSFKLV</sequence>